<dbReference type="SUPFAM" id="SSF55594">
    <property type="entry name" value="HPr-like"/>
    <property type="match status" value="1"/>
</dbReference>
<evidence type="ECO:0000313" key="5">
    <source>
        <dbReference type="EMBL" id="MEQ2519345.1"/>
    </source>
</evidence>
<evidence type="ECO:0000259" key="4">
    <source>
        <dbReference type="PROSITE" id="PS51350"/>
    </source>
</evidence>
<evidence type="ECO:0000313" key="6">
    <source>
        <dbReference type="Proteomes" id="UP001477672"/>
    </source>
</evidence>
<comment type="caution">
    <text evidence="5">The sequence shown here is derived from an EMBL/GenBank/DDBJ whole genome shotgun (WGS) entry which is preliminary data.</text>
</comment>
<reference evidence="5 6" key="1">
    <citation type="submission" date="2024-03" db="EMBL/GenBank/DDBJ databases">
        <title>Human intestinal bacterial collection.</title>
        <authorList>
            <person name="Pauvert C."/>
            <person name="Hitch T.C.A."/>
            <person name="Clavel T."/>
        </authorList>
    </citation>
    <scope>NUCLEOTIDE SEQUENCE [LARGE SCALE GENOMIC DNA]</scope>
    <source>
        <strain evidence="5 6">CLA-JM-H11</strain>
    </source>
</reference>
<name>A0ABV1GC28_9FIRM</name>
<gene>
    <name evidence="5" type="ORF">WMO24_02670</name>
</gene>
<dbReference type="PRINTS" id="PR00107">
    <property type="entry name" value="PHOSPHOCPHPR"/>
</dbReference>
<feature type="domain" description="HPr" evidence="4">
    <location>
        <begin position="1"/>
        <end position="84"/>
    </location>
</feature>
<sequence>MLKKDVMISERFQTREYPVSKLIQTANCFQSDVFLECGPSRANAKSMLGMLALNLWPGMTVTVVADGPDEGPALDAVDRLLSGT</sequence>
<protein>
    <submittedName>
        <fullName evidence="5">HPr family phosphocarrier protein</fullName>
    </submittedName>
</protein>
<dbReference type="Pfam" id="PF00381">
    <property type="entry name" value="PTS-HPr"/>
    <property type="match status" value="1"/>
</dbReference>
<organism evidence="5 6">
    <name type="scientific">Ruthenibacterium intestinale</name>
    <dbReference type="NCBI Taxonomy" id="3133163"/>
    <lineage>
        <taxon>Bacteria</taxon>
        <taxon>Bacillati</taxon>
        <taxon>Bacillota</taxon>
        <taxon>Clostridia</taxon>
        <taxon>Eubacteriales</taxon>
        <taxon>Oscillospiraceae</taxon>
        <taxon>Ruthenibacterium</taxon>
    </lineage>
</organism>
<dbReference type="PANTHER" id="PTHR33705:SF2">
    <property type="entry name" value="PHOSPHOCARRIER PROTEIN NPR"/>
    <property type="match status" value="1"/>
</dbReference>
<evidence type="ECO:0000256" key="2">
    <source>
        <dbReference type="ARBA" id="ARBA00022490"/>
    </source>
</evidence>
<accession>A0ABV1GC28</accession>
<dbReference type="RefSeq" id="WP_349214744.1">
    <property type="nucleotide sequence ID" value="NZ_JBBMFA010000050.1"/>
</dbReference>
<proteinExistence type="predicted"/>
<dbReference type="InterPro" id="IPR000032">
    <property type="entry name" value="HPr-like"/>
</dbReference>
<dbReference type="InterPro" id="IPR050399">
    <property type="entry name" value="HPr"/>
</dbReference>
<dbReference type="Gene3D" id="3.30.1340.10">
    <property type="entry name" value="HPr-like"/>
    <property type="match status" value="1"/>
</dbReference>
<dbReference type="CDD" id="cd00367">
    <property type="entry name" value="PTS-HPr_like"/>
    <property type="match status" value="1"/>
</dbReference>
<dbReference type="PANTHER" id="PTHR33705">
    <property type="entry name" value="PHOSPHOCARRIER PROTEIN HPR"/>
    <property type="match status" value="1"/>
</dbReference>
<dbReference type="Proteomes" id="UP001477672">
    <property type="component" value="Unassembled WGS sequence"/>
</dbReference>
<keyword evidence="2" id="KW-0963">Cytoplasm</keyword>
<keyword evidence="6" id="KW-1185">Reference proteome</keyword>
<dbReference type="PROSITE" id="PS51350">
    <property type="entry name" value="PTS_HPR_DOM"/>
    <property type="match status" value="1"/>
</dbReference>
<dbReference type="InterPro" id="IPR035895">
    <property type="entry name" value="HPr-like_sf"/>
</dbReference>
<evidence type="ECO:0000256" key="3">
    <source>
        <dbReference type="ARBA" id="ARBA00022683"/>
    </source>
</evidence>
<evidence type="ECO:0000256" key="1">
    <source>
        <dbReference type="ARBA" id="ARBA00004496"/>
    </source>
</evidence>
<dbReference type="EMBL" id="JBBMFA010000050">
    <property type="protein sequence ID" value="MEQ2519345.1"/>
    <property type="molecule type" value="Genomic_DNA"/>
</dbReference>
<comment type="subcellular location">
    <subcellularLocation>
        <location evidence="1">Cytoplasm</location>
    </subcellularLocation>
</comment>
<keyword evidence="3" id="KW-0598">Phosphotransferase system</keyword>